<dbReference type="EMBL" id="JBHSGF010000009">
    <property type="protein sequence ID" value="MFC4556192.1"/>
    <property type="molecule type" value="Genomic_DNA"/>
</dbReference>
<gene>
    <name evidence="8" type="ORF">ACFO3F_13120</name>
</gene>
<feature type="domain" description="PTS EIIA type-1" evidence="7">
    <location>
        <begin position="21"/>
        <end position="126"/>
    </location>
</feature>
<evidence type="ECO:0000256" key="4">
    <source>
        <dbReference type="ARBA" id="ARBA00022679"/>
    </source>
</evidence>
<evidence type="ECO:0000256" key="5">
    <source>
        <dbReference type="ARBA" id="ARBA00022683"/>
    </source>
</evidence>
<dbReference type="PROSITE" id="PS51093">
    <property type="entry name" value="PTS_EIIA_TYPE_1"/>
    <property type="match status" value="1"/>
</dbReference>
<evidence type="ECO:0000313" key="9">
    <source>
        <dbReference type="Proteomes" id="UP001595955"/>
    </source>
</evidence>
<keyword evidence="9" id="KW-1185">Reference proteome</keyword>
<keyword evidence="4" id="KW-0808">Transferase</keyword>
<evidence type="ECO:0000256" key="2">
    <source>
        <dbReference type="ARBA" id="ARBA00022448"/>
    </source>
</evidence>
<reference evidence="9" key="1">
    <citation type="journal article" date="2019" name="Int. J. Syst. Evol. Microbiol.">
        <title>The Global Catalogue of Microorganisms (GCM) 10K type strain sequencing project: providing services to taxonomists for standard genome sequencing and annotation.</title>
        <authorList>
            <consortium name="The Broad Institute Genomics Platform"/>
            <consortium name="The Broad Institute Genome Sequencing Center for Infectious Disease"/>
            <person name="Wu L."/>
            <person name="Ma J."/>
        </authorList>
    </citation>
    <scope>NUCLEOTIDE SEQUENCE [LARGE SCALE GENOMIC DNA]</scope>
    <source>
        <strain evidence="9">JCM 3369</strain>
    </source>
</reference>
<keyword evidence="6" id="KW-0418">Kinase</keyword>
<keyword evidence="5" id="KW-0598">Phosphotransferase system</keyword>
<proteinExistence type="predicted"/>
<evidence type="ECO:0000256" key="6">
    <source>
        <dbReference type="ARBA" id="ARBA00022777"/>
    </source>
</evidence>
<comment type="caution">
    <text evidence="8">The sequence shown here is derived from an EMBL/GenBank/DDBJ whole genome shotgun (WGS) entry which is preliminary data.</text>
</comment>
<evidence type="ECO:0000313" key="8">
    <source>
        <dbReference type="EMBL" id="MFC4556192.1"/>
    </source>
</evidence>
<dbReference type="RefSeq" id="WP_122824630.1">
    <property type="nucleotide sequence ID" value="NZ_CP033325.1"/>
</dbReference>
<dbReference type="PANTHER" id="PTHR45008">
    <property type="entry name" value="PTS SYSTEM GLUCOSE-SPECIFIC EIIA COMPONENT"/>
    <property type="match status" value="1"/>
</dbReference>
<name>A0ABV9DBT6_9MICO</name>
<dbReference type="InterPro" id="IPR011055">
    <property type="entry name" value="Dup_hybrid_motif"/>
</dbReference>
<dbReference type="InterPro" id="IPR050890">
    <property type="entry name" value="PTS_EIIA_component"/>
</dbReference>
<dbReference type="Proteomes" id="UP001595955">
    <property type="component" value="Unassembled WGS sequence"/>
</dbReference>
<sequence length="152" mass="15398">MTLTVLAPLSGTVVAMADVPDPVFAGSLVGPGVAIDPERSGPVDVVAPVAGTIVKLHPHAFVILTDEGKGVLVHLGLDTVQLEGAGFTLHAAEKDVVEVGQKLVTWDPAEIEAGGRSPVCPVVGLEGSAEAVRLSVEPGATVRAADALLTWA</sequence>
<keyword evidence="2" id="KW-0813">Transport</keyword>
<evidence type="ECO:0000256" key="3">
    <source>
        <dbReference type="ARBA" id="ARBA00022597"/>
    </source>
</evidence>
<dbReference type="PANTHER" id="PTHR45008:SF1">
    <property type="entry name" value="PTS SYSTEM GLUCOSE-SPECIFIC EIIA COMPONENT"/>
    <property type="match status" value="1"/>
</dbReference>
<keyword evidence="3 8" id="KW-0762">Sugar transport</keyword>
<protein>
    <submittedName>
        <fullName evidence="8">PTS glucose transporter subunit IIA</fullName>
    </submittedName>
</protein>
<organism evidence="8 9">
    <name type="scientific">Georgenia faecalis</name>
    <dbReference type="NCBI Taxonomy" id="2483799"/>
    <lineage>
        <taxon>Bacteria</taxon>
        <taxon>Bacillati</taxon>
        <taxon>Actinomycetota</taxon>
        <taxon>Actinomycetes</taxon>
        <taxon>Micrococcales</taxon>
        <taxon>Bogoriellaceae</taxon>
        <taxon>Georgenia</taxon>
    </lineage>
</organism>
<dbReference type="PROSITE" id="PS00371">
    <property type="entry name" value="PTS_EIIA_TYPE_1_HIS"/>
    <property type="match status" value="1"/>
</dbReference>
<evidence type="ECO:0000256" key="1">
    <source>
        <dbReference type="ARBA" id="ARBA00004496"/>
    </source>
</evidence>
<dbReference type="NCBIfam" id="TIGR00830">
    <property type="entry name" value="PTBA"/>
    <property type="match status" value="1"/>
</dbReference>
<dbReference type="Gene3D" id="2.70.70.10">
    <property type="entry name" value="Glucose Permease (Domain IIA)"/>
    <property type="match status" value="1"/>
</dbReference>
<dbReference type="Pfam" id="PF00358">
    <property type="entry name" value="PTS_EIIA_1"/>
    <property type="match status" value="1"/>
</dbReference>
<evidence type="ECO:0000259" key="7">
    <source>
        <dbReference type="PROSITE" id="PS51093"/>
    </source>
</evidence>
<comment type="subcellular location">
    <subcellularLocation>
        <location evidence="1">Cytoplasm</location>
    </subcellularLocation>
</comment>
<accession>A0ABV9DBT6</accession>
<dbReference type="SUPFAM" id="SSF51261">
    <property type="entry name" value="Duplicated hybrid motif"/>
    <property type="match status" value="1"/>
</dbReference>
<dbReference type="InterPro" id="IPR001127">
    <property type="entry name" value="PTS_EIIA_1_perm"/>
</dbReference>